<reference evidence="1 2" key="1">
    <citation type="submission" date="2018-06" db="EMBL/GenBank/DDBJ databases">
        <authorList>
            <consortium name="Pathogen Informatics"/>
            <person name="Doyle S."/>
        </authorList>
    </citation>
    <scope>NUCLEOTIDE SEQUENCE [LARGE SCALE GENOMIC DNA]</scope>
    <source>
        <strain evidence="1 2">NCTC12224</strain>
    </source>
</reference>
<accession>A0A380KFR3</accession>
<dbReference type="Gene3D" id="3.40.50.300">
    <property type="entry name" value="P-loop containing nucleotide triphosphate hydrolases"/>
    <property type="match status" value="1"/>
</dbReference>
<sequence>MSFSDVLNSRDKYMLNSLWDIHENLILRKDGSVSAVYRIPPKVINSPDFKGKEQFKESVYTTLSSLRDYHDFEIAMIPMDQDIFPRFEKIALDIDWEDGAAPLAEYLLNGMVEKLYDSLGTIYEYVYYLVVPLKSIHVSIDLKSVVGQGYRSLRNSTLSLLGFREQVPSNWYEKYQHQEKLLKSTLDMLDAKRVSTGENIFIQRLQFLRGMVVDKETEITFVGDNMENVDEVNIEFEHVNIMKFSNMDEVSYVAALPIDTLPENVSYLHLQEEIEKLSFPVETRFKVQFSTPNGIFSLPNKAKRSRRRLKNTMDEADEADDTQNVSVVRSRFLLEDLKEKVDEDVPLVSYLNTLFVTGSTIDVLKSRIDILFSVFSQLGISLVRANADQLYLFYKNRFTEVLTKSDRNFIQPMSLEGFCENLFFMTKKVGTDVGFPIGRIDYQSDSWQGDYKAAIAASSTPVYVNLLQANKQGIEGKVTNNPHVGVTGETGSGKSYLIKLLFYITVCSRCNVCMLILNEKSEHNIKRYSMS</sequence>
<evidence type="ECO:0000313" key="1">
    <source>
        <dbReference type="EMBL" id="SUN63718.1"/>
    </source>
</evidence>
<dbReference type="EMBL" id="UHFN01000007">
    <property type="protein sequence ID" value="SUN63718.1"/>
    <property type="molecule type" value="Genomic_DNA"/>
</dbReference>
<organism evidence="1 2">
    <name type="scientific">Streptococcus hyointestinalis</name>
    <dbReference type="NCBI Taxonomy" id="1337"/>
    <lineage>
        <taxon>Bacteria</taxon>
        <taxon>Bacillati</taxon>
        <taxon>Bacillota</taxon>
        <taxon>Bacilli</taxon>
        <taxon>Lactobacillales</taxon>
        <taxon>Streptococcaceae</taxon>
        <taxon>Streptococcus</taxon>
    </lineage>
</organism>
<dbReference type="Pfam" id="PF12846">
    <property type="entry name" value="AAA_10"/>
    <property type="match status" value="1"/>
</dbReference>
<dbReference type="Proteomes" id="UP000254924">
    <property type="component" value="Unassembled WGS sequence"/>
</dbReference>
<protein>
    <submittedName>
        <fullName evidence="1">Putative conjugative transposon protein</fullName>
    </submittedName>
</protein>
<dbReference type="InterPro" id="IPR027417">
    <property type="entry name" value="P-loop_NTPase"/>
</dbReference>
<dbReference type="SUPFAM" id="SSF52540">
    <property type="entry name" value="P-loop containing nucleoside triphosphate hydrolases"/>
    <property type="match status" value="1"/>
</dbReference>
<proteinExistence type="predicted"/>
<dbReference type="AlphaFoldDB" id="A0A380KFR3"/>
<gene>
    <name evidence="1" type="ORF">NCTC12224_02596</name>
</gene>
<keyword evidence="2" id="KW-1185">Reference proteome</keyword>
<evidence type="ECO:0000313" key="2">
    <source>
        <dbReference type="Proteomes" id="UP000254924"/>
    </source>
</evidence>
<name>A0A380KFR3_9STRE</name>